<name>K1RKF6_MAGGI</name>
<reference evidence="2" key="1">
    <citation type="journal article" date="2012" name="Nature">
        <title>The oyster genome reveals stress adaptation and complexity of shell formation.</title>
        <authorList>
            <person name="Zhang G."/>
            <person name="Fang X."/>
            <person name="Guo X."/>
            <person name="Li L."/>
            <person name="Luo R."/>
            <person name="Xu F."/>
            <person name="Yang P."/>
            <person name="Zhang L."/>
            <person name="Wang X."/>
            <person name="Qi H."/>
            <person name="Xiong Z."/>
            <person name="Que H."/>
            <person name="Xie Y."/>
            <person name="Holland P.W."/>
            <person name="Paps J."/>
            <person name="Zhu Y."/>
            <person name="Wu F."/>
            <person name="Chen Y."/>
            <person name="Wang J."/>
            <person name="Peng C."/>
            <person name="Meng J."/>
            <person name="Yang L."/>
            <person name="Liu J."/>
            <person name="Wen B."/>
            <person name="Zhang N."/>
            <person name="Huang Z."/>
            <person name="Zhu Q."/>
            <person name="Feng Y."/>
            <person name="Mount A."/>
            <person name="Hedgecock D."/>
            <person name="Xu Z."/>
            <person name="Liu Y."/>
            <person name="Domazet-Loso T."/>
            <person name="Du Y."/>
            <person name="Sun X."/>
            <person name="Zhang S."/>
            <person name="Liu B."/>
            <person name="Cheng P."/>
            <person name="Jiang X."/>
            <person name="Li J."/>
            <person name="Fan D."/>
            <person name="Wang W."/>
            <person name="Fu W."/>
            <person name="Wang T."/>
            <person name="Wang B."/>
            <person name="Zhang J."/>
            <person name="Peng Z."/>
            <person name="Li Y."/>
            <person name="Li N."/>
            <person name="Wang J."/>
            <person name="Chen M."/>
            <person name="He Y."/>
            <person name="Tan F."/>
            <person name="Song X."/>
            <person name="Zheng Q."/>
            <person name="Huang R."/>
            <person name="Yang H."/>
            <person name="Du X."/>
            <person name="Chen L."/>
            <person name="Yang M."/>
            <person name="Gaffney P.M."/>
            <person name="Wang S."/>
            <person name="Luo L."/>
            <person name="She Z."/>
            <person name="Ming Y."/>
            <person name="Huang W."/>
            <person name="Zhang S."/>
            <person name="Huang B."/>
            <person name="Zhang Y."/>
            <person name="Qu T."/>
            <person name="Ni P."/>
            <person name="Miao G."/>
            <person name="Wang J."/>
            <person name="Wang Q."/>
            <person name="Steinberg C.E."/>
            <person name="Wang H."/>
            <person name="Li N."/>
            <person name="Qian L."/>
            <person name="Zhang G."/>
            <person name="Li Y."/>
            <person name="Yang H."/>
            <person name="Liu X."/>
            <person name="Wang J."/>
            <person name="Yin Y."/>
            <person name="Wang J."/>
        </authorList>
    </citation>
    <scope>NUCLEOTIDE SEQUENCE [LARGE SCALE GENOMIC DNA]</scope>
    <source>
        <strain evidence="2">05x7-T-G4-1.051#20</strain>
    </source>
</reference>
<gene>
    <name evidence="2" type="ORF">CGI_10016379</name>
</gene>
<sequence>MEKVLCPSKAANGKQCGFELISLYKRCPICEVRVDQAWFQSETQLPDKHLDSNGETSTSIRTDLGNPLAQNDSHSPNVDTETTERGEKDQNDTGKTTEDGGVKGKDSVEDLRKEGGEGVRDERRDDGNRKRKKEEEDEGGGLRSKEIRKENVDDTEEKRDMKDGEERKEDGSRGDPGQEIEEQITDRVRTGDGVGNQAGKEDGVAGREKREVGNEKNRDEGEDEEGRPRSDPLLISSANGSTSTSDPLVAIPKNTVQKDKNQKNEQNTPTSSKTGQHTDDSTANKKKETVKVCFHAFLAPTVDFNHNIDELYVVFGPERNDWNCKEEGLMKFCRSNSNKNDTKDGIPVSAVVELEKILLRKPGLSYRYCFRRKGNKSMENEFFFQQYYPYHSNYRRLIVPSHFGNLF</sequence>
<dbReference type="InParanoid" id="K1RKF6"/>
<feature type="compositionally biased region" description="Polar residues" evidence="1">
    <location>
        <begin position="264"/>
        <end position="275"/>
    </location>
</feature>
<evidence type="ECO:0000256" key="1">
    <source>
        <dbReference type="SAM" id="MobiDB-lite"/>
    </source>
</evidence>
<feature type="compositionally biased region" description="Basic and acidic residues" evidence="1">
    <location>
        <begin position="199"/>
        <end position="219"/>
    </location>
</feature>
<feature type="compositionally biased region" description="Basic and acidic residues" evidence="1">
    <location>
        <begin position="143"/>
        <end position="173"/>
    </location>
</feature>
<organism evidence="2">
    <name type="scientific">Magallana gigas</name>
    <name type="common">Pacific oyster</name>
    <name type="synonym">Crassostrea gigas</name>
    <dbReference type="NCBI Taxonomy" id="29159"/>
    <lineage>
        <taxon>Eukaryota</taxon>
        <taxon>Metazoa</taxon>
        <taxon>Spiralia</taxon>
        <taxon>Lophotrochozoa</taxon>
        <taxon>Mollusca</taxon>
        <taxon>Bivalvia</taxon>
        <taxon>Autobranchia</taxon>
        <taxon>Pteriomorphia</taxon>
        <taxon>Ostreida</taxon>
        <taxon>Ostreoidea</taxon>
        <taxon>Ostreidae</taxon>
        <taxon>Magallana</taxon>
    </lineage>
</organism>
<dbReference type="HOGENOM" id="CLU_676620_0_0_1"/>
<protein>
    <submittedName>
        <fullName evidence="2">Uncharacterized protein</fullName>
    </submittedName>
</protein>
<feature type="compositionally biased region" description="Polar residues" evidence="1">
    <location>
        <begin position="236"/>
        <end position="246"/>
    </location>
</feature>
<proteinExistence type="predicted"/>
<dbReference type="AlphaFoldDB" id="K1RKF6"/>
<evidence type="ECO:0000313" key="2">
    <source>
        <dbReference type="EMBL" id="EKC34791.1"/>
    </source>
</evidence>
<feature type="compositionally biased region" description="Basic and acidic residues" evidence="1">
    <location>
        <begin position="82"/>
        <end position="128"/>
    </location>
</feature>
<accession>K1RKF6</accession>
<feature type="region of interest" description="Disordered" evidence="1">
    <location>
        <begin position="46"/>
        <end position="284"/>
    </location>
</feature>
<feature type="compositionally biased region" description="Polar residues" evidence="1">
    <location>
        <begin position="68"/>
        <end position="80"/>
    </location>
</feature>
<dbReference type="EMBL" id="JH817213">
    <property type="protein sequence ID" value="EKC34791.1"/>
    <property type="molecule type" value="Genomic_DNA"/>
</dbReference>